<evidence type="ECO:0000313" key="13">
    <source>
        <dbReference type="EMBL" id="BAP54539.1"/>
    </source>
</evidence>
<evidence type="ECO:0000313" key="14">
    <source>
        <dbReference type="Proteomes" id="UP000031623"/>
    </source>
</evidence>
<dbReference type="PANTHER" id="PTHR12358">
    <property type="entry name" value="SPHINGOSINE KINASE"/>
    <property type="match status" value="1"/>
</dbReference>
<evidence type="ECO:0000256" key="8">
    <source>
        <dbReference type="ARBA" id="ARBA00022842"/>
    </source>
</evidence>
<keyword evidence="7" id="KW-0067">ATP-binding</keyword>
<feature type="domain" description="DAGKc" evidence="12">
    <location>
        <begin position="1"/>
        <end position="128"/>
    </location>
</feature>
<keyword evidence="6 13" id="KW-0418">Kinase</keyword>
<evidence type="ECO:0000256" key="10">
    <source>
        <dbReference type="ARBA" id="ARBA00023209"/>
    </source>
</evidence>
<evidence type="ECO:0000256" key="1">
    <source>
        <dbReference type="ARBA" id="ARBA00001946"/>
    </source>
</evidence>
<dbReference type="Pfam" id="PF19279">
    <property type="entry name" value="YegS_C"/>
    <property type="match status" value="1"/>
</dbReference>
<reference evidence="13 14" key="1">
    <citation type="journal article" date="2014" name="ISME J.">
        <title>Ecophysiology of Thioploca ingrica as revealed by the complete genome sequence supplemented with proteomic evidence.</title>
        <authorList>
            <person name="Kojima H."/>
            <person name="Ogura Y."/>
            <person name="Yamamoto N."/>
            <person name="Togashi T."/>
            <person name="Mori H."/>
            <person name="Watanabe T."/>
            <person name="Nemoto F."/>
            <person name="Kurokawa K."/>
            <person name="Hayashi T."/>
            <person name="Fukui M."/>
        </authorList>
    </citation>
    <scope>NUCLEOTIDE SEQUENCE [LARGE SCALE GENOMIC DNA]</scope>
</reference>
<evidence type="ECO:0000256" key="11">
    <source>
        <dbReference type="ARBA" id="ARBA00023264"/>
    </source>
</evidence>
<name>A0A090ACQ9_9GAMM</name>
<dbReference type="KEGG" id="tig:THII_0242"/>
<dbReference type="SMART" id="SM00046">
    <property type="entry name" value="DAGKc"/>
    <property type="match status" value="1"/>
</dbReference>
<dbReference type="STRING" id="40754.THII_0242"/>
<dbReference type="AlphaFoldDB" id="A0A090ACQ9"/>
<dbReference type="GO" id="GO:0005886">
    <property type="term" value="C:plasma membrane"/>
    <property type="evidence" value="ECO:0007669"/>
    <property type="project" value="TreeGrafter"/>
</dbReference>
<dbReference type="Pfam" id="PF00781">
    <property type="entry name" value="DAGK_cat"/>
    <property type="match status" value="1"/>
</dbReference>
<keyword evidence="3" id="KW-0808">Transferase</keyword>
<comment type="cofactor">
    <cofactor evidence="1">
        <name>Mg(2+)</name>
        <dbReference type="ChEBI" id="CHEBI:18420"/>
    </cofactor>
</comment>
<keyword evidence="14" id="KW-1185">Reference proteome</keyword>
<dbReference type="NCBIfam" id="TIGR00147">
    <property type="entry name" value="YegS/Rv2252/BmrU family lipid kinase"/>
    <property type="match status" value="1"/>
</dbReference>
<dbReference type="EMBL" id="AP014633">
    <property type="protein sequence ID" value="BAP54539.1"/>
    <property type="molecule type" value="Genomic_DNA"/>
</dbReference>
<evidence type="ECO:0000256" key="3">
    <source>
        <dbReference type="ARBA" id="ARBA00022679"/>
    </source>
</evidence>
<keyword evidence="5" id="KW-0547">Nucleotide-binding</keyword>
<dbReference type="InterPro" id="IPR005218">
    <property type="entry name" value="Diacylglycerol/lipid_kinase"/>
</dbReference>
<keyword evidence="10" id="KW-0594">Phospholipid biosynthesis</keyword>
<gene>
    <name evidence="13" type="ORF">THII_0242</name>
</gene>
<dbReference type="Gene3D" id="3.40.50.10330">
    <property type="entry name" value="Probable inorganic polyphosphate/atp-NAD kinase, domain 1"/>
    <property type="match status" value="1"/>
</dbReference>
<evidence type="ECO:0000256" key="9">
    <source>
        <dbReference type="ARBA" id="ARBA00023098"/>
    </source>
</evidence>
<organism evidence="13 14">
    <name type="scientific">Thioploca ingrica</name>
    <dbReference type="NCBI Taxonomy" id="40754"/>
    <lineage>
        <taxon>Bacteria</taxon>
        <taxon>Pseudomonadati</taxon>
        <taxon>Pseudomonadota</taxon>
        <taxon>Gammaproteobacteria</taxon>
        <taxon>Thiotrichales</taxon>
        <taxon>Thiotrichaceae</taxon>
        <taxon>Thioploca</taxon>
    </lineage>
</organism>
<dbReference type="GO" id="GO:0005524">
    <property type="term" value="F:ATP binding"/>
    <property type="evidence" value="ECO:0007669"/>
    <property type="project" value="UniProtKB-KW"/>
</dbReference>
<dbReference type="InterPro" id="IPR045540">
    <property type="entry name" value="YegS/DAGK_C"/>
</dbReference>
<dbReference type="Gene3D" id="2.60.200.40">
    <property type="match status" value="1"/>
</dbReference>
<evidence type="ECO:0000256" key="2">
    <source>
        <dbReference type="ARBA" id="ARBA00022516"/>
    </source>
</evidence>
<keyword evidence="8" id="KW-0460">Magnesium</keyword>
<dbReference type="HOGENOM" id="CLU_045532_2_1_6"/>
<keyword evidence="2" id="KW-0444">Lipid biosynthesis</keyword>
<accession>A0A090ACQ9</accession>
<keyword evidence="11" id="KW-1208">Phospholipid metabolism</keyword>
<keyword evidence="9" id="KW-0443">Lipid metabolism</keyword>
<dbReference type="SUPFAM" id="SSF111331">
    <property type="entry name" value="NAD kinase/diacylglycerol kinase-like"/>
    <property type="match status" value="1"/>
</dbReference>
<evidence type="ECO:0000259" key="12">
    <source>
        <dbReference type="PROSITE" id="PS50146"/>
    </source>
</evidence>
<sequence length="298" mass="32018">MRTRIILNPTAGAGRAAKRLQALRPLLENHWRHIDWQQSRSAQHLTDLATEAAQAGYEQVIVAGGDGTVHFVANGLVGSHTALGILPLGTGNDIAVNVGLPRNIEAAARVLIQGHRGYFDVVQAGTTRFYYCVLGMGMDTLALQRINASCLPRGKLMYSGYALRTLLDYQSQWLTIQGDGIQFSGLVTFVAVANTATYAGGIPIAPGARVDDGYLDVCIIPAMPLLKSLRCFGRLLKANHVHMPEVLYKPSTTLQLTSKSPLPITLDGELTDLTTPLTVKILPKALSILGGTPRGQSL</sequence>
<dbReference type="InterPro" id="IPR016064">
    <property type="entry name" value="NAD/diacylglycerol_kinase_sf"/>
</dbReference>
<dbReference type="InterPro" id="IPR001206">
    <property type="entry name" value="Diacylglycerol_kinase_cat_dom"/>
</dbReference>
<evidence type="ECO:0000256" key="6">
    <source>
        <dbReference type="ARBA" id="ARBA00022777"/>
    </source>
</evidence>
<dbReference type="PANTHER" id="PTHR12358:SF106">
    <property type="entry name" value="LIPID KINASE YEGS"/>
    <property type="match status" value="1"/>
</dbReference>
<dbReference type="GO" id="GO:0008654">
    <property type="term" value="P:phospholipid biosynthetic process"/>
    <property type="evidence" value="ECO:0007669"/>
    <property type="project" value="UniProtKB-KW"/>
</dbReference>
<dbReference type="GO" id="GO:0004143">
    <property type="term" value="F:ATP-dependent diacylglycerol kinase activity"/>
    <property type="evidence" value="ECO:0007669"/>
    <property type="project" value="TreeGrafter"/>
</dbReference>
<protein>
    <submittedName>
        <fullName evidence="13">Diacylglycerol kinase, catalytic region</fullName>
    </submittedName>
</protein>
<dbReference type="GO" id="GO:0046872">
    <property type="term" value="F:metal ion binding"/>
    <property type="evidence" value="ECO:0007669"/>
    <property type="project" value="UniProtKB-KW"/>
</dbReference>
<evidence type="ECO:0000256" key="5">
    <source>
        <dbReference type="ARBA" id="ARBA00022741"/>
    </source>
</evidence>
<keyword evidence="4" id="KW-0479">Metal-binding</keyword>
<evidence type="ECO:0000256" key="7">
    <source>
        <dbReference type="ARBA" id="ARBA00022840"/>
    </source>
</evidence>
<dbReference type="InterPro" id="IPR017438">
    <property type="entry name" value="ATP-NAD_kinase_N"/>
</dbReference>
<dbReference type="OrthoDB" id="142078at2"/>
<proteinExistence type="predicted"/>
<dbReference type="InterPro" id="IPR050187">
    <property type="entry name" value="Lipid_Phosphate_FormReg"/>
</dbReference>
<dbReference type="Proteomes" id="UP000031623">
    <property type="component" value="Chromosome"/>
</dbReference>
<dbReference type="PROSITE" id="PS50146">
    <property type="entry name" value="DAGK"/>
    <property type="match status" value="1"/>
</dbReference>
<evidence type="ECO:0000256" key="4">
    <source>
        <dbReference type="ARBA" id="ARBA00022723"/>
    </source>
</evidence>